<evidence type="ECO:0000313" key="4">
    <source>
        <dbReference type="Proteomes" id="UP000533533"/>
    </source>
</evidence>
<dbReference type="Gene3D" id="3.30.429.10">
    <property type="entry name" value="Macrophage Migration Inhibitory Factor"/>
    <property type="match status" value="1"/>
</dbReference>
<name>A0ABR6FWX9_9BURK</name>
<sequence length="142" mass="15321">MPKIIIHAPEGTFDVAARRRVAAELTPFALECESLPQSAFVKSTVWIYFNTYSGDAVFMGEGPATAKIISAQIYVIQGGLDDEAKLKLIRGATQILGRHSGSAGRIPVYLVIHEIPETNWGIFGEFANLAALRASDPHAPAL</sequence>
<dbReference type="RefSeq" id="WP_110387469.1">
    <property type="nucleotide sequence ID" value="NZ_JACHVZ010000023.1"/>
</dbReference>
<comment type="caution">
    <text evidence="3">The sequence shown here is derived from an EMBL/GenBank/DDBJ whole genome shotgun (WGS) entry which is preliminary data.</text>
</comment>
<feature type="domain" description="4-oxalocrotonate tautomerase-like" evidence="2">
    <location>
        <begin position="72"/>
        <end position="125"/>
    </location>
</feature>
<reference evidence="3 4" key="1">
    <citation type="submission" date="2020-08" db="EMBL/GenBank/DDBJ databases">
        <title>Genomic Encyclopedia of Type Strains, Phase IV (KMG-V): Genome sequencing to study the core and pangenomes of soil and plant-associated prokaryotes.</title>
        <authorList>
            <person name="Whitman W."/>
        </authorList>
    </citation>
    <scope>NUCLEOTIDE SEQUENCE [LARGE SCALE GENOMIC DNA]</scope>
    <source>
        <strain evidence="3 4">SRMrh-85</strain>
    </source>
</reference>
<dbReference type="Pfam" id="PF01361">
    <property type="entry name" value="Tautomerase"/>
    <property type="match status" value="1"/>
</dbReference>
<dbReference type="Proteomes" id="UP000533533">
    <property type="component" value="Unassembled WGS sequence"/>
</dbReference>
<keyword evidence="4" id="KW-1185">Reference proteome</keyword>
<accession>A0ABR6FWX9</accession>
<evidence type="ECO:0000313" key="3">
    <source>
        <dbReference type="EMBL" id="MBB2931940.1"/>
    </source>
</evidence>
<keyword evidence="1" id="KW-0413">Isomerase</keyword>
<proteinExistence type="predicted"/>
<dbReference type="EMBL" id="JACHVZ010000023">
    <property type="protein sequence ID" value="MBB2931940.1"/>
    <property type="molecule type" value="Genomic_DNA"/>
</dbReference>
<gene>
    <name evidence="3" type="ORF">FHX59_006414</name>
</gene>
<evidence type="ECO:0000259" key="2">
    <source>
        <dbReference type="Pfam" id="PF01361"/>
    </source>
</evidence>
<organism evidence="3 4">
    <name type="scientific">Paraburkholderia silvatlantica</name>
    <dbReference type="NCBI Taxonomy" id="321895"/>
    <lineage>
        <taxon>Bacteria</taxon>
        <taxon>Pseudomonadati</taxon>
        <taxon>Pseudomonadota</taxon>
        <taxon>Betaproteobacteria</taxon>
        <taxon>Burkholderiales</taxon>
        <taxon>Burkholderiaceae</taxon>
        <taxon>Paraburkholderia</taxon>
    </lineage>
</organism>
<dbReference type="SUPFAM" id="SSF55331">
    <property type="entry name" value="Tautomerase/MIF"/>
    <property type="match status" value="1"/>
</dbReference>
<evidence type="ECO:0000256" key="1">
    <source>
        <dbReference type="ARBA" id="ARBA00023235"/>
    </source>
</evidence>
<dbReference type="InterPro" id="IPR004370">
    <property type="entry name" value="4-OT-like_dom"/>
</dbReference>
<dbReference type="InterPro" id="IPR014347">
    <property type="entry name" value="Tautomerase/MIF_sf"/>
</dbReference>
<protein>
    <submittedName>
        <fullName evidence="3">Phenylpyruvate tautomerase PptA (4-oxalocrotonate tautomerase family)</fullName>
    </submittedName>
</protein>